<evidence type="ECO:0000313" key="16">
    <source>
        <dbReference type="Proteomes" id="UP000886780"/>
    </source>
</evidence>
<dbReference type="NCBIfam" id="TIGR04265">
    <property type="entry name" value="bac_cardiolipin"/>
    <property type="match status" value="1"/>
</dbReference>
<reference evidence="15" key="1">
    <citation type="journal article" date="2021" name="PeerJ">
        <title>Extensive microbial diversity within the chicken gut microbiome revealed by metagenomics and culture.</title>
        <authorList>
            <person name="Gilroy R."/>
            <person name="Ravi A."/>
            <person name="Getino M."/>
            <person name="Pursley I."/>
            <person name="Horton D.L."/>
            <person name="Alikhan N.F."/>
            <person name="Baker D."/>
            <person name="Gharbi K."/>
            <person name="Hall N."/>
            <person name="Watson M."/>
            <person name="Adriaenssens E.M."/>
            <person name="Foster-Nyarko E."/>
            <person name="Jarju S."/>
            <person name="Secka A."/>
            <person name="Antonio M."/>
            <person name="Oren A."/>
            <person name="Chaudhuri R.R."/>
            <person name="La Ragione R."/>
            <person name="Hildebrand F."/>
            <person name="Pallen M.J."/>
        </authorList>
    </citation>
    <scope>NUCLEOTIDE SEQUENCE</scope>
    <source>
        <strain evidence="15">ChiGjej4B4-12881</strain>
    </source>
</reference>
<keyword evidence="10" id="KW-0594">Phospholipid biosynthesis</keyword>
<dbReference type="InterPro" id="IPR025202">
    <property type="entry name" value="PLD-like_dom"/>
</dbReference>
<dbReference type="InterPro" id="IPR022924">
    <property type="entry name" value="Cardiolipin_synthase"/>
</dbReference>
<gene>
    <name evidence="15" type="primary">cls</name>
    <name evidence="15" type="ORF">IAA28_07905</name>
</gene>
<evidence type="ECO:0000256" key="1">
    <source>
        <dbReference type="ARBA" id="ARBA00004651"/>
    </source>
</evidence>
<keyword evidence="2" id="KW-1003">Cell membrane</keyword>
<name>A0A9D1W5D7_9FIRM</name>
<keyword evidence="3" id="KW-0444">Lipid biosynthesis</keyword>
<evidence type="ECO:0000256" key="13">
    <source>
        <dbReference type="SAM" id="Phobius"/>
    </source>
</evidence>
<evidence type="ECO:0000256" key="9">
    <source>
        <dbReference type="ARBA" id="ARBA00023136"/>
    </source>
</evidence>
<keyword evidence="9 13" id="KW-0472">Membrane</keyword>
<dbReference type="PANTHER" id="PTHR21248">
    <property type="entry name" value="CARDIOLIPIN SYNTHASE"/>
    <property type="match status" value="1"/>
</dbReference>
<dbReference type="Pfam" id="PF13091">
    <property type="entry name" value="PLDc_2"/>
    <property type="match status" value="2"/>
</dbReference>
<dbReference type="InterPro" id="IPR027379">
    <property type="entry name" value="CLS_N"/>
</dbReference>
<dbReference type="EMBL" id="DXEU01000142">
    <property type="protein sequence ID" value="HIX52714.1"/>
    <property type="molecule type" value="Genomic_DNA"/>
</dbReference>
<evidence type="ECO:0000256" key="3">
    <source>
        <dbReference type="ARBA" id="ARBA00022516"/>
    </source>
</evidence>
<evidence type="ECO:0000256" key="8">
    <source>
        <dbReference type="ARBA" id="ARBA00023098"/>
    </source>
</evidence>
<dbReference type="AlphaFoldDB" id="A0A9D1W5D7"/>
<feature type="domain" description="PLD phosphodiesterase" evidence="14">
    <location>
        <begin position="248"/>
        <end position="275"/>
    </location>
</feature>
<keyword evidence="8" id="KW-0443">Lipid metabolism</keyword>
<keyword evidence="7 13" id="KW-1133">Transmembrane helix</keyword>
<dbReference type="PROSITE" id="PS50035">
    <property type="entry name" value="PLD"/>
    <property type="match status" value="2"/>
</dbReference>
<dbReference type="CDD" id="cd09154">
    <property type="entry name" value="PLDc_SMU_988_like_1"/>
    <property type="match status" value="1"/>
</dbReference>
<feature type="transmembrane region" description="Helical" evidence="13">
    <location>
        <begin position="41"/>
        <end position="60"/>
    </location>
</feature>
<keyword evidence="11" id="KW-1208">Phospholipid metabolism</keyword>
<reference evidence="15" key="2">
    <citation type="submission" date="2021-04" db="EMBL/GenBank/DDBJ databases">
        <authorList>
            <person name="Gilroy R."/>
        </authorList>
    </citation>
    <scope>NUCLEOTIDE SEQUENCE</scope>
    <source>
        <strain evidence="15">ChiGjej4B4-12881</strain>
    </source>
</reference>
<protein>
    <recommendedName>
        <fullName evidence="12">Cardiolipin synthase</fullName>
        <ecNumber evidence="12">2.7.8.-</ecNumber>
    </recommendedName>
</protein>
<feature type="transmembrane region" description="Helical" evidence="13">
    <location>
        <begin position="72"/>
        <end position="90"/>
    </location>
</feature>
<dbReference type="Proteomes" id="UP000886780">
    <property type="component" value="Unassembled WGS sequence"/>
</dbReference>
<evidence type="ECO:0000256" key="4">
    <source>
        <dbReference type="ARBA" id="ARBA00022679"/>
    </source>
</evidence>
<evidence type="ECO:0000256" key="6">
    <source>
        <dbReference type="ARBA" id="ARBA00022737"/>
    </source>
</evidence>
<keyword evidence="5 13" id="KW-0812">Transmembrane</keyword>
<dbReference type="Gene3D" id="3.30.870.10">
    <property type="entry name" value="Endonuclease Chain A"/>
    <property type="match status" value="2"/>
</dbReference>
<sequence length="517" mass="59306">MKRRMKGLLRIIFGRTTFAVLALSAQIGILVWCGLFFMEHIIYIFGLYILLGIAVVLHILNKKESPEYKISWVIPVLALPVFGALLYLFVELQIPTRLMAARVRRVTGETSPYLAQDPGTERDFSEDDPAGGSLLRYMNRWGGYPTYENTSVTYFPLGEDKFEELKRQLRGARHFIFLEYFIIGQGVMWESILEILKEKAREGVEVRVMYDGMGCLTLLSHRYPAELEAMGIRCKVFSPVRPVLSTYQNNRDHRKIVVIDGHTAFTGGVNLADEYINRKERFGHWKDTAVMLKGDAVKSFTMMFLQNWNITERGQESYERYLEHFEDGCPAAAPRAGYVMPYGDSPLDNENVGKQVYMDILYQAKRYVHMMTPYLILDQDMISALTYAAKRGVETVIIMPHIPDKIYAYLLARSYYEELLMAGVQIHEYDPGFVHAKVYVSDDVKAVVGTINMDYRSLYLHFECAAYIYGNPAVQSVEKDFQDTLSKCQEITLEECRRYPGVKKLAGSLLRLLAPLM</sequence>
<dbReference type="GO" id="GO:0008808">
    <property type="term" value="F:cardiolipin synthase activity"/>
    <property type="evidence" value="ECO:0007669"/>
    <property type="project" value="UniProtKB-UniRule"/>
</dbReference>
<accession>A0A9D1W5D7</accession>
<dbReference type="SUPFAM" id="SSF56024">
    <property type="entry name" value="Phospholipase D/nuclease"/>
    <property type="match status" value="2"/>
</dbReference>
<dbReference type="Pfam" id="PF13396">
    <property type="entry name" value="PLDc_N"/>
    <property type="match status" value="1"/>
</dbReference>
<dbReference type="GO" id="GO:0032049">
    <property type="term" value="P:cardiolipin biosynthetic process"/>
    <property type="evidence" value="ECO:0007669"/>
    <property type="project" value="UniProtKB-UniRule"/>
</dbReference>
<dbReference type="PANTHER" id="PTHR21248:SF22">
    <property type="entry name" value="PHOSPHOLIPASE D"/>
    <property type="match status" value="1"/>
</dbReference>
<comment type="caution">
    <text evidence="15">The sequence shown here is derived from an EMBL/GenBank/DDBJ whole genome shotgun (WGS) entry which is preliminary data.</text>
</comment>
<comment type="subcellular location">
    <subcellularLocation>
        <location evidence="1">Cell membrane</location>
        <topology evidence="1">Multi-pass membrane protein</topology>
    </subcellularLocation>
</comment>
<dbReference type="SMART" id="SM00155">
    <property type="entry name" value="PLDc"/>
    <property type="match status" value="2"/>
</dbReference>
<evidence type="ECO:0000313" key="15">
    <source>
        <dbReference type="EMBL" id="HIX52714.1"/>
    </source>
</evidence>
<feature type="transmembrane region" description="Helical" evidence="13">
    <location>
        <begin position="12"/>
        <end position="35"/>
    </location>
</feature>
<organism evidence="15 16">
    <name type="scientific">Candidatus Lachnoclostridium stercoripullorum</name>
    <dbReference type="NCBI Taxonomy" id="2838635"/>
    <lineage>
        <taxon>Bacteria</taxon>
        <taxon>Bacillati</taxon>
        <taxon>Bacillota</taxon>
        <taxon>Clostridia</taxon>
        <taxon>Lachnospirales</taxon>
        <taxon>Lachnospiraceae</taxon>
    </lineage>
</organism>
<dbReference type="InterPro" id="IPR001736">
    <property type="entry name" value="PLipase_D/transphosphatidylase"/>
</dbReference>
<evidence type="ECO:0000256" key="2">
    <source>
        <dbReference type="ARBA" id="ARBA00022475"/>
    </source>
</evidence>
<evidence type="ECO:0000259" key="14">
    <source>
        <dbReference type="PROSITE" id="PS50035"/>
    </source>
</evidence>
<dbReference type="EC" id="2.7.8.-" evidence="12"/>
<evidence type="ECO:0000256" key="5">
    <source>
        <dbReference type="ARBA" id="ARBA00022692"/>
    </source>
</evidence>
<dbReference type="GO" id="GO:0005886">
    <property type="term" value="C:plasma membrane"/>
    <property type="evidence" value="ECO:0007669"/>
    <property type="project" value="UniProtKB-SubCell"/>
</dbReference>
<keyword evidence="6" id="KW-0677">Repeat</keyword>
<evidence type="ECO:0000256" key="11">
    <source>
        <dbReference type="ARBA" id="ARBA00023264"/>
    </source>
</evidence>
<dbReference type="CDD" id="cd09160">
    <property type="entry name" value="PLDc_SMU_988_like_2"/>
    <property type="match status" value="1"/>
</dbReference>
<evidence type="ECO:0000256" key="7">
    <source>
        <dbReference type="ARBA" id="ARBA00022989"/>
    </source>
</evidence>
<evidence type="ECO:0000256" key="10">
    <source>
        <dbReference type="ARBA" id="ARBA00023209"/>
    </source>
</evidence>
<feature type="domain" description="PLD phosphodiesterase" evidence="14">
    <location>
        <begin position="430"/>
        <end position="457"/>
    </location>
</feature>
<proteinExistence type="predicted"/>
<keyword evidence="4" id="KW-0808">Transferase</keyword>
<evidence type="ECO:0000256" key="12">
    <source>
        <dbReference type="NCBIfam" id="TIGR04265"/>
    </source>
</evidence>